<keyword evidence="4" id="KW-0808">Transferase</keyword>
<dbReference type="InterPro" id="IPR013656">
    <property type="entry name" value="PAS_4"/>
</dbReference>
<feature type="domain" description="Histidine kinase" evidence="6">
    <location>
        <begin position="873"/>
        <end position="1089"/>
    </location>
</feature>
<evidence type="ECO:0000256" key="4">
    <source>
        <dbReference type="ARBA" id="ARBA00022679"/>
    </source>
</evidence>
<dbReference type="PROSITE" id="PS50112">
    <property type="entry name" value="PAS"/>
    <property type="match status" value="1"/>
</dbReference>
<dbReference type="InterPro" id="IPR013655">
    <property type="entry name" value="PAS_fold_3"/>
</dbReference>
<dbReference type="Pfam" id="PF00512">
    <property type="entry name" value="HisKA"/>
    <property type="match status" value="1"/>
</dbReference>
<dbReference type="Gene3D" id="3.30.450.20">
    <property type="entry name" value="PAS domain"/>
    <property type="match status" value="3"/>
</dbReference>
<dbReference type="InterPro" id="IPR000014">
    <property type="entry name" value="PAS"/>
</dbReference>
<evidence type="ECO:0000259" key="6">
    <source>
        <dbReference type="PROSITE" id="PS50109"/>
    </source>
</evidence>
<dbReference type="InterPro" id="IPR029016">
    <property type="entry name" value="GAF-like_dom_sf"/>
</dbReference>
<reference evidence="10" key="1">
    <citation type="journal article" date="2019" name="Int. J. Syst. Evol. Microbiol.">
        <title>The Global Catalogue of Microorganisms (GCM) 10K type strain sequencing project: providing services to taxonomists for standard genome sequencing and annotation.</title>
        <authorList>
            <consortium name="The Broad Institute Genomics Platform"/>
            <consortium name="The Broad Institute Genome Sequencing Center for Infectious Disease"/>
            <person name="Wu L."/>
            <person name="Ma J."/>
        </authorList>
    </citation>
    <scope>NUCLEOTIDE SEQUENCE [LARGE SCALE GENOMIC DNA]</scope>
    <source>
        <strain evidence="10">JCM 14370</strain>
    </source>
</reference>
<feature type="domain" description="PAC" evidence="8">
    <location>
        <begin position="803"/>
        <end position="855"/>
    </location>
</feature>
<dbReference type="EMBL" id="BMOD01000005">
    <property type="protein sequence ID" value="GGJ33500.1"/>
    <property type="molecule type" value="Genomic_DNA"/>
</dbReference>
<dbReference type="SMART" id="SM00387">
    <property type="entry name" value="HATPase_c"/>
    <property type="match status" value="1"/>
</dbReference>
<dbReference type="SMART" id="SM00091">
    <property type="entry name" value="PAS"/>
    <property type="match status" value="4"/>
</dbReference>
<dbReference type="InterPro" id="IPR003594">
    <property type="entry name" value="HATPase_dom"/>
</dbReference>
<dbReference type="InterPro" id="IPR036890">
    <property type="entry name" value="HATPase_C_sf"/>
</dbReference>
<keyword evidence="5" id="KW-0418">Kinase</keyword>
<dbReference type="SUPFAM" id="SSF55874">
    <property type="entry name" value="ATPase domain of HSP90 chaperone/DNA topoisomerase II/histidine kinase"/>
    <property type="match status" value="1"/>
</dbReference>
<dbReference type="RefSeq" id="WP_189002510.1">
    <property type="nucleotide sequence ID" value="NZ_BMOD01000005.1"/>
</dbReference>
<dbReference type="InterPro" id="IPR052162">
    <property type="entry name" value="Sensor_kinase/Photoreceptor"/>
</dbReference>
<dbReference type="Pfam" id="PF08447">
    <property type="entry name" value="PAS_3"/>
    <property type="match status" value="2"/>
</dbReference>
<dbReference type="CDD" id="cd00130">
    <property type="entry name" value="PAS"/>
    <property type="match status" value="2"/>
</dbReference>
<dbReference type="Gene3D" id="3.30.450.40">
    <property type="match status" value="2"/>
</dbReference>
<dbReference type="Pfam" id="PF02518">
    <property type="entry name" value="HATPase_c"/>
    <property type="match status" value="1"/>
</dbReference>
<evidence type="ECO:0000256" key="3">
    <source>
        <dbReference type="ARBA" id="ARBA00022553"/>
    </source>
</evidence>
<dbReference type="CDD" id="cd00082">
    <property type="entry name" value="HisKA"/>
    <property type="match status" value="1"/>
</dbReference>
<dbReference type="EC" id="2.7.13.3" evidence="2"/>
<keyword evidence="10" id="KW-1185">Reference proteome</keyword>
<evidence type="ECO:0000259" key="8">
    <source>
        <dbReference type="PROSITE" id="PS50113"/>
    </source>
</evidence>
<dbReference type="SUPFAM" id="SSF55781">
    <property type="entry name" value="GAF domain-like"/>
    <property type="match status" value="2"/>
</dbReference>
<organism evidence="9 10">
    <name type="scientific">Deinococcus roseus</name>
    <dbReference type="NCBI Taxonomy" id="392414"/>
    <lineage>
        <taxon>Bacteria</taxon>
        <taxon>Thermotogati</taxon>
        <taxon>Deinococcota</taxon>
        <taxon>Deinococci</taxon>
        <taxon>Deinococcales</taxon>
        <taxon>Deinococcaceae</taxon>
        <taxon>Deinococcus</taxon>
    </lineage>
</organism>
<proteinExistence type="predicted"/>
<dbReference type="InterPro" id="IPR005467">
    <property type="entry name" value="His_kinase_dom"/>
</dbReference>
<dbReference type="InterPro" id="IPR003661">
    <property type="entry name" value="HisK_dim/P_dom"/>
</dbReference>
<dbReference type="PANTHER" id="PTHR43304">
    <property type="entry name" value="PHYTOCHROME-LIKE PROTEIN CPH1"/>
    <property type="match status" value="1"/>
</dbReference>
<evidence type="ECO:0000256" key="2">
    <source>
        <dbReference type="ARBA" id="ARBA00012438"/>
    </source>
</evidence>
<protein>
    <recommendedName>
        <fullName evidence="2">histidine kinase</fullName>
        <ecNumber evidence="2">2.7.13.3</ecNumber>
    </recommendedName>
</protein>
<sequence>MTLNGLQANSTLTHALNLLPHPAWVQDRNGCQQFNSAWMLFFGGVPVHWTEVLHPHDREKAALLQEGAWEQAEGFHMKVRAQSTTAGEKTCQLSFQPISGLLDTWMGLLVELETPVPEAPEFQQALHDLRVGLASSLKQQDVVTVIVRQMQQAFQAAECQLLFCEKQGTLWQLRQIQDGTLRTLEPEVQQGLQEGKILLQKQKSHTLLEVNAHTLPDPQTLEPALLLVPLRMEDQWVGVMELHFPEGFQMSEERYCGLVMHTGYLALVLRRTRLFEAEKRARTSSEAALKHSQVLQQLTSALFRTDTPVQMMQEVLDHARMPLGIQQTALFLMDALPADQNPHLELVAWQGQGSEVALIGKRCTLEAGSPAVRAARERKPLYLGTPEEARALFPGTMQQPAHTHLSAKVYLPLLLGEQLLGVLLVGFADSMAFQEAHQVFLDGLSTQVAQAVERLRYHAKEKRLIEEREETIARLNAILDNAPIGIGMFDENRKFETVNPRLAEYNQLAVQDQLGKTLADLYPGSADHLMAAQHYVLLSGRPVLNIEETRATVTGPVQNHLISYFPVKTHDGRTLGVGTTLQNITERKQTEEALRASEHFLKHINDTVPALVYVFSLRQNRITYINPSFTQVTGYTLRDLQQMGSDALAQMIHPEDQPMAVQEAQKLLTIKDGEVISTEYRTRHKDGHWLWLHSTQAVFARGPDGTPSLLLGAGLDITERKEAEMAVRESEQRFQMVANQAPVMVWMGSDAFGGTFFNTSWLNFRGRTLEEELGEGWLEGIHPEDLAVCDSVFREAHDTVSEFQLEYRLKRHDGQYRWVVDRGIPRLTENGEFRGFIGACIEIHDRKMAETVLQDSEKRLRELMDAQKRFIADAAHELRTPLTAIQGNLDILIRYPHIPEDEKKDIIQDVQREATRLGRLVHDMLQLARGDSGATMREAEVDFSKLLMDTWRETERVFTSHRFVLEEVQKVHLFGDADRLKQVMLILLENALKYTPKGGEVRLSLQHQGTHALLKIADTGMGISEEDLPRVFERFYRADKSRHRSPDPGGTGLGLPIARWIVEAHEGHIWIESQVDQGTEVHVQLPIRTEE</sequence>
<dbReference type="InterPro" id="IPR003018">
    <property type="entry name" value="GAF"/>
</dbReference>
<dbReference type="SMART" id="SM00086">
    <property type="entry name" value="PAC"/>
    <property type="match status" value="2"/>
</dbReference>
<evidence type="ECO:0000313" key="9">
    <source>
        <dbReference type="EMBL" id="GGJ33500.1"/>
    </source>
</evidence>
<feature type="domain" description="PAS" evidence="7">
    <location>
        <begin position="597"/>
        <end position="671"/>
    </location>
</feature>
<dbReference type="NCBIfam" id="TIGR00229">
    <property type="entry name" value="sensory_box"/>
    <property type="match status" value="3"/>
</dbReference>
<dbReference type="InterPro" id="IPR000700">
    <property type="entry name" value="PAS-assoc_C"/>
</dbReference>
<keyword evidence="3" id="KW-0597">Phosphoprotein</keyword>
<dbReference type="SMART" id="SM00065">
    <property type="entry name" value="GAF"/>
    <property type="match status" value="2"/>
</dbReference>
<gene>
    <name evidence="9" type="ORF">GCM10008938_19700</name>
</gene>
<dbReference type="SUPFAM" id="SSF55785">
    <property type="entry name" value="PYP-like sensor domain (PAS domain)"/>
    <property type="match status" value="3"/>
</dbReference>
<dbReference type="InterPro" id="IPR001610">
    <property type="entry name" value="PAC"/>
</dbReference>
<dbReference type="InterPro" id="IPR036097">
    <property type="entry name" value="HisK_dim/P_sf"/>
</dbReference>
<dbReference type="InterPro" id="IPR035965">
    <property type="entry name" value="PAS-like_dom_sf"/>
</dbReference>
<evidence type="ECO:0000256" key="5">
    <source>
        <dbReference type="ARBA" id="ARBA00022777"/>
    </source>
</evidence>
<evidence type="ECO:0000259" key="7">
    <source>
        <dbReference type="PROSITE" id="PS50112"/>
    </source>
</evidence>
<dbReference type="Pfam" id="PF13185">
    <property type="entry name" value="GAF_2"/>
    <property type="match status" value="1"/>
</dbReference>
<dbReference type="CDD" id="cd00075">
    <property type="entry name" value="HATPase"/>
    <property type="match status" value="1"/>
</dbReference>
<dbReference type="PROSITE" id="PS50109">
    <property type="entry name" value="HIS_KIN"/>
    <property type="match status" value="1"/>
</dbReference>
<evidence type="ECO:0000256" key="1">
    <source>
        <dbReference type="ARBA" id="ARBA00000085"/>
    </source>
</evidence>
<dbReference type="SMART" id="SM00388">
    <property type="entry name" value="HisKA"/>
    <property type="match status" value="1"/>
</dbReference>
<comment type="caution">
    <text evidence="9">The sequence shown here is derived from an EMBL/GenBank/DDBJ whole genome shotgun (WGS) entry which is preliminary data.</text>
</comment>
<evidence type="ECO:0000313" key="10">
    <source>
        <dbReference type="Proteomes" id="UP000632222"/>
    </source>
</evidence>
<accession>A0ABQ2CZV2</accession>
<dbReference type="Proteomes" id="UP000632222">
    <property type="component" value="Unassembled WGS sequence"/>
</dbReference>
<dbReference type="InterPro" id="IPR004358">
    <property type="entry name" value="Sig_transdc_His_kin-like_C"/>
</dbReference>
<dbReference type="Gene3D" id="3.30.565.10">
    <property type="entry name" value="Histidine kinase-like ATPase, C-terminal domain"/>
    <property type="match status" value="1"/>
</dbReference>
<dbReference type="SUPFAM" id="SSF47384">
    <property type="entry name" value="Homodimeric domain of signal transducing histidine kinase"/>
    <property type="match status" value="1"/>
</dbReference>
<dbReference type="Gene3D" id="1.10.287.130">
    <property type="match status" value="1"/>
</dbReference>
<dbReference type="PANTHER" id="PTHR43304:SF1">
    <property type="entry name" value="PAC DOMAIN-CONTAINING PROTEIN"/>
    <property type="match status" value="1"/>
</dbReference>
<comment type="catalytic activity">
    <reaction evidence="1">
        <text>ATP + protein L-histidine = ADP + protein N-phospho-L-histidine.</text>
        <dbReference type="EC" id="2.7.13.3"/>
    </reaction>
</comment>
<dbReference type="PRINTS" id="PR00344">
    <property type="entry name" value="BCTRLSENSOR"/>
</dbReference>
<name>A0ABQ2CZV2_9DEIO</name>
<feature type="domain" description="PAC" evidence="8">
    <location>
        <begin position="676"/>
        <end position="729"/>
    </location>
</feature>
<dbReference type="Pfam" id="PF08448">
    <property type="entry name" value="PAS_4"/>
    <property type="match status" value="1"/>
</dbReference>
<dbReference type="PROSITE" id="PS50113">
    <property type="entry name" value="PAC"/>
    <property type="match status" value="2"/>
</dbReference>